<comment type="function">
    <text evidence="6">One of the early assembly proteins it binds 23S rRNA. One of the proteins that surrounds the polypeptide exit tunnel on the outside of the ribosome. Forms the main docking site for trigger factor binding to the ribosome.</text>
</comment>
<evidence type="ECO:0000256" key="5">
    <source>
        <dbReference type="ARBA" id="ARBA00023274"/>
    </source>
</evidence>
<dbReference type="HAMAP" id="MF_01369_B">
    <property type="entry name" value="Ribosomal_uL23_B"/>
    <property type="match status" value="1"/>
</dbReference>
<evidence type="ECO:0000256" key="6">
    <source>
        <dbReference type="HAMAP-Rule" id="MF_01369"/>
    </source>
</evidence>
<comment type="similarity">
    <text evidence="1 6 7">Belongs to the universal ribosomal protein uL23 family.</text>
</comment>
<dbReference type="SUPFAM" id="SSF54189">
    <property type="entry name" value="Ribosomal proteins S24e, L23 and L15e"/>
    <property type="match status" value="1"/>
</dbReference>
<dbReference type="EMBL" id="KT006937">
    <property type="protein sequence ID" value="AKQ00759.1"/>
    <property type="molecule type" value="Genomic_DNA"/>
</dbReference>
<keyword evidence="2 6" id="KW-0699">rRNA-binding</keyword>
<evidence type="ECO:0000313" key="8">
    <source>
        <dbReference type="EMBL" id="AKQ00759.1"/>
    </source>
</evidence>
<name>A0A0H4TJQ7_9GAMM</name>
<evidence type="ECO:0000256" key="4">
    <source>
        <dbReference type="ARBA" id="ARBA00022980"/>
    </source>
</evidence>
<keyword evidence="3 6" id="KW-0694">RNA-binding</keyword>
<accession>A0A0H4TJQ7</accession>
<keyword evidence="5 6" id="KW-0687">Ribonucleoprotein</keyword>
<keyword evidence="4 6" id="KW-0689">Ribosomal protein</keyword>
<evidence type="ECO:0000256" key="2">
    <source>
        <dbReference type="ARBA" id="ARBA00022730"/>
    </source>
</evidence>
<dbReference type="InterPro" id="IPR012678">
    <property type="entry name" value="Ribosomal_uL23/eL15/eS24_sf"/>
</dbReference>
<dbReference type="Pfam" id="PF00276">
    <property type="entry name" value="Ribosomal_L23"/>
    <property type="match status" value="1"/>
</dbReference>
<dbReference type="NCBIfam" id="NF004363">
    <property type="entry name" value="PRK05738.2-4"/>
    <property type="match status" value="1"/>
</dbReference>
<dbReference type="FunFam" id="3.30.70.330:FF:000001">
    <property type="entry name" value="50S ribosomal protein L23"/>
    <property type="match status" value="1"/>
</dbReference>
<gene>
    <name evidence="6 8" type="primary">rplW</name>
</gene>
<sequence>MSTLAHQEKLMRVLLGPHVSEKSTAVAEGGSKQVVFKVRLDATKHDIRRAVESLFEVKVANVTVARMPSKAKRFGTKMGRRSAWKKAYVRLAPGHDIDFVGTE</sequence>
<dbReference type="InterPro" id="IPR013025">
    <property type="entry name" value="Ribosomal_uL23-like"/>
</dbReference>
<dbReference type="GO" id="GO:0006412">
    <property type="term" value="P:translation"/>
    <property type="evidence" value="ECO:0007669"/>
    <property type="project" value="UniProtKB-UniRule"/>
</dbReference>
<dbReference type="NCBIfam" id="NF004359">
    <property type="entry name" value="PRK05738.1-3"/>
    <property type="match status" value="1"/>
</dbReference>
<evidence type="ECO:0000256" key="7">
    <source>
        <dbReference type="RuleBase" id="RU003934"/>
    </source>
</evidence>
<dbReference type="GO" id="GO:0019843">
    <property type="term" value="F:rRNA binding"/>
    <property type="evidence" value="ECO:0007669"/>
    <property type="project" value="UniProtKB-UniRule"/>
</dbReference>
<dbReference type="PANTHER" id="PTHR11620">
    <property type="entry name" value="60S RIBOSOMAL PROTEIN L23A"/>
    <property type="match status" value="1"/>
</dbReference>
<dbReference type="GO" id="GO:1990904">
    <property type="term" value="C:ribonucleoprotein complex"/>
    <property type="evidence" value="ECO:0007669"/>
    <property type="project" value="UniProtKB-KW"/>
</dbReference>
<evidence type="ECO:0000256" key="1">
    <source>
        <dbReference type="ARBA" id="ARBA00006700"/>
    </source>
</evidence>
<dbReference type="Gene3D" id="3.30.70.330">
    <property type="match status" value="1"/>
</dbReference>
<dbReference type="PROSITE" id="PS00050">
    <property type="entry name" value="RIBOSOMAL_L23"/>
    <property type="match status" value="1"/>
</dbReference>
<dbReference type="GO" id="GO:0005840">
    <property type="term" value="C:ribosome"/>
    <property type="evidence" value="ECO:0007669"/>
    <property type="project" value="UniProtKB-KW"/>
</dbReference>
<comment type="subunit">
    <text evidence="6">Part of the 50S ribosomal subunit. Contacts protein L29, and trigger factor when it is bound to the ribosome.</text>
</comment>
<evidence type="ECO:0000256" key="3">
    <source>
        <dbReference type="ARBA" id="ARBA00022884"/>
    </source>
</evidence>
<dbReference type="InterPro" id="IPR001014">
    <property type="entry name" value="Ribosomal_uL23_CS"/>
</dbReference>
<protein>
    <recommendedName>
        <fullName evidence="6">Large ribosomal subunit protein uL23</fullName>
    </recommendedName>
</protein>
<reference evidence="8" key="1">
    <citation type="journal article" date="2015" name="ISME J.">
        <title>Aquifer environment selects for microbial species cohorts in sediment and groundwater.</title>
        <authorList>
            <person name="Hug L.A."/>
            <person name="Thomas B.C."/>
            <person name="Brown C.T."/>
            <person name="Frischkorn K.R."/>
            <person name="Williams K.H."/>
            <person name="Tringe S.G."/>
            <person name="Banfield J.F."/>
        </authorList>
    </citation>
    <scope>NUCLEOTIDE SEQUENCE</scope>
</reference>
<dbReference type="AlphaFoldDB" id="A0A0H4TJQ7"/>
<dbReference type="InterPro" id="IPR012677">
    <property type="entry name" value="Nucleotide-bd_a/b_plait_sf"/>
</dbReference>
<dbReference type="GO" id="GO:0003735">
    <property type="term" value="F:structural constituent of ribosome"/>
    <property type="evidence" value="ECO:0007669"/>
    <property type="project" value="InterPro"/>
</dbReference>
<organism evidence="8">
    <name type="scientific">uncultured gamma proteobacterium Rifle_16ft_4_minimus_1061</name>
    <dbReference type="NCBI Taxonomy" id="1665198"/>
    <lineage>
        <taxon>Bacteria</taxon>
        <taxon>Pseudomonadati</taxon>
        <taxon>Pseudomonadota</taxon>
        <taxon>Gammaproteobacteria</taxon>
        <taxon>environmental samples</taxon>
    </lineage>
</organism>
<proteinExistence type="inferred from homology"/>